<reference evidence="2 3" key="1">
    <citation type="submission" date="2021-06" db="EMBL/GenBank/DDBJ databases">
        <title>Caerostris extrusa draft genome.</title>
        <authorList>
            <person name="Kono N."/>
            <person name="Arakawa K."/>
        </authorList>
    </citation>
    <scope>NUCLEOTIDE SEQUENCE [LARGE SCALE GENOMIC DNA]</scope>
</reference>
<organism evidence="2 3">
    <name type="scientific">Caerostris extrusa</name>
    <name type="common">Bark spider</name>
    <name type="synonym">Caerostris bankana</name>
    <dbReference type="NCBI Taxonomy" id="172846"/>
    <lineage>
        <taxon>Eukaryota</taxon>
        <taxon>Metazoa</taxon>
        <taxon>Ecdysozoa</taxon>
        <taxon>Arthropoda</taxon>
        <taxon>Chelicerata</taxon>
        <taxon>Arachnida</taxon>
        <taxon>Araneae</taxon>
        <taxon>Araneomorphae</taxon>
        <taxon>Entelegynae</taxon>
        <taxon>Araneoidea</taxon>
        <taxon>Araneidae</taxon>
        <taxon>Caerostris</taxon>
    </lineage>
</organism>
<evidence type="ECO:0000313" key="3">
    <source>
        <dbReference type="Proteomes" id="UP001054945"/>
    </source>
</evidence>
<feature type="compositionally biased region" description="Basic and acidic residues" evidence="1">
    <location>
        <begin position="40"/>
        <end position="53"/>
    </location>
</feature>
<sequence length="90" mass="10602">MPLVEENQPLNSNKTLTELFSLIRCRYHLHQSKTKPKRLLGNEEKRKEREGPEAKCEFQISDYLIGVSEGNSFPLFPVKHRAWKSKELNY</sequence>
<evidence type="ECO:0000256" key="1">
    <source>
        <dbReference type="SAM" id="MobiDB-lite"/>
    </source>
</evidence>
<comment type="caution">
    <text evidence="2">The sequence shown here is derived from an EMBL/GenBank/DDBJ whole genome shotgun (WGS) entry which is preliminary data.</text>
</comment>
<protein>
    <submittedName>
        <fullName evidence="2">Uncharacterized protein</fullName>
    </submittedName>
</protein>
<accession>A0AAV4S126</accession>
<evidence type="ECO:0000313" key="2">
    <source>
        <dbReference type="EMBL" id="GIY26664.1"/>
    </source>
</evidence>
<proteinExistence type="predicted"/>
<dbReference type="Proteomes" id="UP001054945">
    <property type="component" value="Unassembled WGS sequence"/>
</dbReference>
<feature type="region of interest" description="Disordered" evidence="1">
    <location>
        <begin position="32"/>
        <end position="53"/>
    </location>
</feature>
<name>A0AAV4S126_CAEEX</name>
<keyword evidence="3" id="KW-1185">Reference proteome</keyword>
<dbReference type="AlphaFoldDB" id="A0AAV4S126"/>
<gene>
    <name evidence="2" type="ORF">CEXT_570971</name>
</gene>
<dbReference type="EMBL" id="BPLR01008718">
    <property type="protein sequence ID" value="GIY26664.1"/>
    <property type="molecule type" value="Genomic_DNA"/>
</dbReference>